<name>A0AAW9R6S1_9GAMM</name>
<evidence type="ECO:0000313" key="2">
    <source>
        <dbReference type="Proteomes" id="UP001364472"/>
    </source>
</evidence>
<accession>A0AAW9R6S1</accession>
<protein>
    <submittedName>
        <fullName evidence="1">Mitochondrial fission ELM1 family protein</fullName>
    </submittedName>
</protein>
<dbReference type="AlphaFoldDB" id="A0AAW9R6S1"/>
<sequence>MGAIPASPTRRALVLSDGAAGNENQALALASLLAPAVEALRLESRAPWRWSAPRRLPGAARAFGPAFAARLRAPWPELVVGCGRQAALATRLLRAASGGTCRSVQILDPRIDARHFDLVVAPAHDGLRGENIITTRGGLNPIDDAWLAQARDRFTAFARLPAPRLVLLIGGPTRALALDEAYWRALAAALGTQLAQAGGSLLVTSSRRTPAWLRDAARRDLAPLTAHQWHGPDDGENPYAGFLAWADAIVVTPDSVNMLSEAAATRAPVFTFAPRPPRGKVGRFVESLRQSGRVRALGDDFDPGAITPLREAARVAAEIRTRFGWDGDAHRG</sequence>
<dbReference type="Pfam" id="PF06258">
    <property type="entry name" value="Mito_fiss_Elm1"/>
    <property type="match status" value="1"/>
</dbReference>
<organism evidence="1 2">
    <name type="scientific">Denitratimonas tolerans</name>
    <dbReference type="NCBI Taxonomy" id="1338420"/>
    <lineage>
        <taxon>Bacteria</taxon>
        <taxon>Pseudomonadati</taxon>
        <taxon>Pseudomonadota</taxon>
        <taxon>Gammaproteobacteria</taxon>
        <taxon>Lysobacterales</taxon>
        <taxon>Lysobacteraceae</taxon>
        <taxon>Denitratimonas</taxon>
    </lineage>
</organism>
<comment type="caution">
    <text evidence="1">The sequence shown here is derived from an EMBL/GenBank/DDBJ whole genome shotgun (WGS) entry which is preliminary data.</text>
</comment>
<dbReference type="InterPro" id="IPR009367">
    <property type="entry name" value="Elm1-like"/>
</dbReference>
<gene>
    <name evidence="1" type="ORF">WB794_10965</name>
</gene>
<dbReference type="Proteomes" id="UP001364472">
    <property type="component" value="Unassembled WGS sequence"/>
</dbReference>
<dbReference type="PANTHER" id="PTHR33986:SF15">
    <property type="entry name" value="MITOCHONDRIAL FISSION PROTEIN ELM1"/>
    <property type="match status" value="1"/>
</dbReference>
<proteinExistence type="predicted"/>
<dbReference type="PANTHER" id="PTHR33986">
    <property type="entry name" value="OS02G0535700 PROTEIN"/>
    <property type="match status" value="1"/>
</dbReference>
<keyword evidence="2" id="KW-1185">Reference proteome</keyword>
<dbReference type="EMBL" id="JBBDHC010000016">
    <property type="protein sequence ID" value="MEJ1250190.1"/>
    <property type="molecule type" value="Genomic_DNA"/>
</dbReference>
<evidence type="ECO:0000313" key="1">
    <source>
        <dbReference type="EMBL" id="MEJ1250190.1"/>
    </source>
</evidence>
<reference evidence="1 2" key="1">
    <citation type="journal article" date="2016" name="Antonie Van Leeuwenhoek">
        <title>Denitratimonas tolerans gen. nov., sp. nov., a denitrifying bacterium isolated from a bioreactor for tannery wastewater treatment.</title>
        <authorList>
            <person name="Han S.I."/>
            <person name="Kim J.O."/>
            <person name="Lee Y.R."/>
            <person name="Ekpeghere K.I."/>
            <person name="Koh S.C."/>
            <person name="Whang K.S."/>
        </authorList>
    </citation>
    <scope>NUCLEOTIDE SEQUENCE [LARGE SCALE GENOMIC DNA]</scope>
    <source>
        <strain evidence="1 2">KACC 17565</strain>
    </source>
</reference>
<dbReference type="RefSeq" id="WP_337335896.1">
    <property type="nucleotide sequence ID" value="NZ_JBBDHC010000016.1"/>
</dbReference>